<sequence>MWPPRDTCRLRNAISLCKQCLNLDLRDKASHNRNERGVVFRVLELTGLTLRSLLAHITSLLSASPSHSQERLSRASPVGASRHAGGGTWCLWDVT</sequence>
<comment type="caution">
    <text evidence="2">The sequence shown here is derived from an EMBL/GenBank/DDBJ whole genome shotgun (WGS) entry which is preliminary data.</text>
</comment>
<proteinExistence type="predicted"/>
<gene>
    <name evidence="2" type="ORF">E2C01_032131</name>
</gene>
<evidence type="ECO:0000313" key="3">
    <source>
        <dbReference type="Proteomes" id="UP000324222"/>
    </source>
</evidence>
<dbReference type="EMBL" id="VSRR010004123">
    <property type="protein sequence ID" value="MPC38620.1"/>
    <property type="molecule type" value="Genomic_DNA"/>
</dbReference>
<keyword evidence="3" id="KW-1185">Reference proteome</keyword>
<accession>A0A5B7EUK6</accession>
<dbReference type="AlphaFoldDB" id="A0A5B7EUK6"/>
<protein>
    <submittedName>
        <fullName evidence="2">Uncharacterized protein</fullName>
    </submittedName>
</protein>
<organism evidence="2 3">
    <name type="scientific">Portunus trituberculatus</name>
    <name type="common">Swimming crab</name>
    <name type="synonym">Neptunus trituberculatus</name>
    <dbReference type="NCBI Taxonomy" id="210409"/>
    <lineage>
        <taxon>Eukaryota</taxon>
        <taxon>Metazoa</taxon>
        <taxon>Ecdysozoa</taxon>
        <taxon>Arthropoda</taxon>
        <taxon>Crustacea</taxon>
        <taxon>Multicrustacea</taxon>
        <taxon>Malacostraca</taxon>
        <taxon>Eumalacostraca</taxon>
        <taxon>Eucarida</taxon>
        <taxon>Decapoda</taxon>
        <taxon>Pleocyemata</taxon>
        <taxon>Brachyura</taxon>
        <taxon>Eubrachyura</taxon>
        <taxon>Portunoidea</taxon>
        <taxon>Portunidae</taxon>
        <taxon>Portuninae</taxon>
        <taxon>Portunus</taxon>
    </lineage>
</organism>
<evidence type="ECO:0000313" key="2">
    <source>
        <dbReference type="EMBL" id="MPC38620.1"/>
    </source>
</evidence>
<reference evidence="2 3" key="1">
    <citation type="submission" date="2019-05" db="EMBL/GenBank/DDBJ databases">
        <title>Another draft genome of Portunus trituberculatus and its Hox gene families provides insights of decapod evolution.</title>
        <authorList>
            <person name="Jeong J.-H."/>
            <person name="Song I."/>
            <person name="Kim S."/>
            <person name="Choi T."/>
            <person name="Kim D."/>
            <person name="Ryu S."/>
            <person name="Kim W."/>
        </authorList>
    </citation>
    <scope>NUCLEOTIDE SEQUENCE [LARGE SCALE GENOMIC DNA]</scope>
    <source>
        <tissue evidence="2">Muscle</tissue>
    </source>
</reference>
<dbReference type="Proteomes" id="UP000324222">
    <property type="component" value="Unassembled WGS sequence"/>
</dbReference>
<feature type="region of interest" description="Disordered" evidence="1">
    <location>
        <begin position="64"/>
        <end position="87"/>
    </location>
</feature>
<evidence type="ECO:0000256" key="1">
    <source>
        <dbReference type="SAM" id="MobiDB-lite"/>
    </source>
</evidence>
<name>A0A5B7EUK6_PORTR</name>